<keyword evidence="3" id="KW-1185">Reference proteome</keyword>
<reference evidence="3" key="2">
    <citation type="submission" date="2009-11" db="EMBL/GenBank/DDBJ databases">
        <title>The Genome Sequence of Allomyces macrogynus strain ATCC 38327.</title>
        <authorList>
            <consortium name="The Broad Institute Genome Sequencing Platform"/>
            <person name="Russ C."/>
            <person name="Cuomo C."/>
            <person name="Shea T."/>
            <person name="Young S.K."/>
            <person name="Zeng Q."/>
            <person name="Koehrsen M."/>
            <person name="Haas B."/>
            <person name="Borodovsky M."/>
            <person name="Guigo R."/>
            <person name="Alvarado L."/>
            <person name="Berlin A."/>
            <person name="Borenstein D."/>
            <person name="Chen Z."/>
            <person name="Engels R."/>
            <person name="Freedman E."/>
            <person name="Gellesch M."/>
            <person name="Goldberg J."/>
            <person name="Griggs A."/>
            <person name="Gujja S."/>
            <person name="Heiman D."/>
            <person name="Hepburn T."/>
            <person name="Howarth C."/>
            <person name="Jen D."/>
            <person name="Larson L."/>
            <person name="Lewis B."/>
            <person name="Mehta T."/>
            <person name="Park D."/>
            <person name="Pearson M."/>
            <person name="Roberts A."/>
            <person name="Saif S."/>
            <person name="Shenoy N."/>
            <person name="Sisk P."/>
            <person name="Stolte C."/>
            <person name="Sykes S."/>
            <person name="Walk T."/>
            <person name="White J."/>
            <person name="Yandava C."/>
            <person name="Burger G."/>
            <person name="Gray M.W."/>
            <person name="Holland P.W.H."/>
            <person name="King N."/>
            <person name="Lang F.B.F."/>
            <person name="Roger A.J."/>
            <person name="Ruiz-Trillo I."/>
            <person name="Lander E."/>
            <person name="Nusbaum C."/>
        </authorList>
    </citation>
    <scope>NUCLEOTIDE SEQUENCE [LARGE SCALE GENOMIC DNA]</scope>
    <source>
        <strain evidence="3">ATCC 38327</strain>
    </source>
</reference>
<dbReference type="Proteomes" id="UP000054350">
    <property type="component" value="Unassembled WGS sequence"/>
</dbReference>
<keyword evidence="1" id="KW-0812">Transmembrane</keyword>
<dbReference type="InterPro" id="IPR028110">
    <property type="entry name" value="TMEM254"/>
</dbReference>
<protein>
    <submittedName>
        <fullName evidence="2">Uncharacterized protein</fullName>
    </submittedName>
</protein>
<feature type="transmembrane region" description="Helical" evidence="1">
    <location>
        <begin position="182"/>
        <end position="198"/>
    </location>
</feature>
<evidence type="ECO:0000313" key="3">
    <source>
        <dbReference type="Proteomes" id="UP000054350"/>
    </source>
</evidence>
<organism evidence="2 3">
    <name type="scientific">Allomyces macrogynus (strain ATCC 38327)</name>
    <name type="common">Allomyces javanicus var. macrogynus</name>
    <dbReference type="NCBI Taxonomy" id="578462"/>
    <lineage>
        <taxon>Eukaryota</taxon>
        <taxon>Fungi</taxon>
        <taxon>Fungi incertae sedis</taxon>
        <taxon>Blastocladiomycota</taxon>
        <taxon>Blastocladiomycetes</taxon>
        <taxon>Blastocladiales</taxon>
        <taxon>Blastocladiaceae</taxon>
        <taxon>Allomyces</taxon>
    </lineage>
</organism>
<dbReference type="VEuPathDB" id="FungiDB:AMAG_09376"/>
<keyword evidence="1" id="KW-0472">Membrane</keyword>
<feature type="transmembrane region" description="Helical" evidence="1">
    <location>
        <begin position="117"/>
        <end position="143"/>
    </location>
</feature>
<evidence type="ECO:0000256" key="1">
    <source>
        <dbReference type="SAM" id="Phobius"/>
    </source>
</evidence>
<keyword evidence="1" id="KW-1133">Transmembrane helix</keyword>
<proteinExistence type="predicted"/>
<feature type="transmembrane region" description="Helical" evidence="1">
    <location>
        <begin position="80"/>
        <end position="97"/>
    </location>
</feature>
<dbReference type="AlphaFoldDB" id="A0A0L0SPN9"/>
<accession>A0A0L0SPN9</accession>
<evidence type="ECO:0000313" key="2">
    <source>
        <dbReference type="EMBL" id="KNE64350.1"/>
    </source>
</evidence>
<dbReference type="Pfam" id="PF14934">
    <property type="entry name" value="TMEM254"/>
    <property type="match status" value="2"/>
</dbReference>
<gene>
    <name evidence="2" type="ORF">AMAG_09376</name>
</gene>
<sequence length="219" mass="23979">MNHSPPSHAHPLAYLLVGCLFPVLTYVSHAPTVPPSLAWIPRETAQQLWWGVVLLHLAEAAVATVIAANRRYRAADVAKWFIGVLVMGGFVLNQLFLGPQPTAVSRPPKHAPPLAYLVTAGVFPVLTYVAHASTVPASLAWIPRRAAHKIWWGLALVHLAEASVAAVVTVRRRYRAADVAKWFVGTLTMGVFVLRQLFIEPRKLKSAAEPGKQDEKKAQ</sequence>
<dbReference type="EMBL" id="GG745344">
    <property type="protein sequence ID" value="KNE64350.1"/>
    <property type="molecule type" value="Genomic_DNA"/>
</dbReference>
<feature type="transmembrane region" description="Helical" evidence="1">
    <location>
        <begin position="12"/>
        <end position="28"/>
    </location>
</feature>
<reference evidence="2 3" key="1">
    <citation type="submission" date="2009-11" db="EMBL/GenBank/DDBJ databases">
        <title>Annotation of Allomyces macrogynus ATCC 38327.</title>
        <authorList>
            <consortium name="The Broad Institute Genome Sequencing Platform"/>
            <person name="Russ C."/>
            <person name="Cuomo C."/>
            <person name="Burger G."/>
            <person name="Gray M.W."/>
            <person name="Holland P.W.H."/>
            <person name="King N."/>
            <person name="Lang F.B.F."/>
            <person name="Roger A.J."/>
            <person name="Ruiz-Trillo I."/>
            <person name="Young S.K."/>
            <person name="Zeng Q."/>
            <person name="Gargeya S."/>
            <person name="Fitzgerald M."/>
            <person name="Haas B."/>
            <person name="Abouelleil A."/>
            <person name="Alvarado L."/>
            <person name="Arachchi H.M."/>
            <person name="Berlin A."/>
            <person name="Chapman S.B."/>
            <person name="Gearin G."/>
            <person name="Goldberg J."/>
            <person name="Griggs A."/>
            <person name="Gujja S."/>
            <person name="Hansen M."/>
            <person name="Heiman D."/>
            <person name="Howarth C."/>
            <person name="Larimer J."/>
            <person name="Lui A."/>
            <person name="MacDonald P.J.P."/>
            <person name="McCowen C."/>
            <person name="Montmayeur A."/>
            <person name="Murphy C."/>
            <person name="Neiman D."/>
            <person name="Pearson M."/>
            <person name="Priest M."/>
            <person name="Roberts A."/>
            <person name="Saif S."/>
            <person name="Shea T."/>
            <person name="Sisk P."/>
            <person name="Stolte C."/>
            <person name="Sykes S."/>
            <person name="Wortman J."/>
            <person name="Nusbaum C."/>
            <person name="Birren B."/>
        </authorList>
    </citation>
    <scope>NUCLEOTIDE SEQUENCE [LARGE SCALE GENOMIC DNA]</scope>
    <source>
        <strain evidence="2 3">ATCC 38327</strain>
    </source>
</reference>
<feature type="transmembrane region" description="Helical" evidence="1">
    <location>
        <begin position="48"/>
        <end position="68"/>
    </location>
</feature>
<name>A0A0L0SPN9_ALLM3</name>